<keyword evidence="3" id="KW-1185">Reference proteome</keyword>
<dbReference type="AlphaFoldDB" id="A0A4D7B5Q0"/>
<keyword evidence="1" id="KW-1133">Transmembrane helix</keyword>
<evidence type="ECO:0000313" key="2">
    <source>
        <dbReference type="EMBL" id="QCI63337.1"/>
    </source>
</evidence>
<feature type="transmembrane region" description="Helical" evidence="1">
    <location>
        <begin position="450"/>
        <end position="467"/>
    </location>
</feature>
<sequence>MTAVTPPTAPALPSAVPAMALTLVLVAVVAQGMTGLTLWLAPAGLALALYAIWEWPGIRAAPRLLLGIGIIVVAAAMVSRGNAQPAVEAVGRAAFFAAFPVAMALLREAAVTSPLMLRSSRYLVNQPPGRRYWALTWGGHLIGLLLSFGALTLLTTMIKQSNTTTDARVHDIRERRMVTAVMRGFITMPLWSPTSIALIAILQSNPALHWIDVAPVGLALASGFIMLGWIVDRLQFRPRTALPVEADPGPWTAVGGLGLLILVLTALCVTTAWLTGTSLQLATMLVIPVYTVAWASVQWRDRGLHGLDAMAGAVRHIAGAARRSFPAARNETVLFAASGLISAAAPDLIPAGAAPWLIGQFAGHSGLFLVVLLWLVVGLALIGLTPMVTVALFASALGQAVLPGVDPVRVAVALAGGWALSVGVAPLSNSVLMIAPLIDRSPMEVGPRWNGVYSVIALGLLSLGLAVS</sequence>
<feature type="transmembrane region" description="Helical" evidence="1">
    <location>
        <begin position="251"/>
        <end position="273"/>
    </location>
</feature>
<feature type="transmembrane region" description="Helical" evidence="1">
    <location>
        <begin position="417"/>
        <end position="438"/>
    </location>
</feature>
<feature type="transmembrane region" description="Helical" evidence="1">
    <location>
        <begin position="367"/>
        <end position="397"/>
    </location>
</feature>
<evidence type="ECO:0000256" key="1">
    <source>
        <dbReference type="SAM" id="Phobius"/>
    </source>
</evidence>
<dbReference type="RefSeq" id="WP_136958796.1">
    <property type="nucleotide sequence ID" value="NZ_CP039690.1"/>
</dbReference>
<dbReference type="Proteomes" id="UP000298781">
    <property type="component" value="Chromosome"/>
</dbReference>
<gene>
    <name evidence="2" type="ORF">E8M01_03250</name>
</gene>
<dbReference type="KEGG" id="pstg:E8M01_03250"/>
<feature type="transmembrane region" description="Helical" evidence="1">
    <location>
        <begin position="137"/>
        <end position="159"/>
    </location>
</feature>
<evidence type="ECO:0000313" key="3">
    <source>
        <dbReference type="Proteomes" id="UP000298781"/>
    </source>
</evidence>
<dbReference type="OrthoDB" id="7832851at2"/>
<keyword evidence="1" id="KW-0472">Membrane</keyword>
<keyword evidence="1" id="KW-0812">Transmembrane</keyword>
<feature type="transmembrane region" description="Helical" evidence="1">
    <location>
        <begin position="95"/>
        <end position="117"/>
    </location>
</feature>
<proteinExistence type="predicted"/>
<feature type="transmembrane region" description="Helical" evidence="1">
    <location>
        <begin position="279"/>
        <end position="297"/>
    </location>
</feature>
<feature type="transmembrane region" description="Helical" evidence="1">
    <location>
        <begin position="208"/>
        <end position="231"/>
    </location>
</feature>
<reference evidence="2 3" key="1">
    <citation type="submission" date="2019-04" db="EMBL/GenBank/DDBJ databases">
        <title>Phreatobacter aquaticus sp. nov.</title>
        <authorList>
            <person name="Choi A."/>
        </authorList>
    </citation>
    <scope>NUCLEOTIDE SEQUENCE [LARGE SCALE GENOMIC DNA]</scope>
    <source>
        <strain evidence="2 3">KCTC 52518</strain>
    </source>
</reference>
<name>A0A4D7B5Q0_9HYPH</name>
<feature type="transmembrane region" description="Helical" evidence="1">
    <location>
        <begin position="65"/>
        <end position="83"/>
    </location>
</feature>
<feature type="transmembrane region" description="Helical" evidence="1">
    <location>
        <begin position="36"/>
        <end position="53"/>
    </location>
</feature>
<accession>A0A4D7B5Q0</accession>
<organism evidence="2 3">
    <name type="scientific">Phreatobacter stygius</name>
    <dbReference type="NCBI Taxonomy" id="1940610"/>
    <lineage>
        <taxon>Bacteria</taxon>
        <taxon>Pseudomonadati</taxon>
        <taxon>Pseudomonadota</taxon>
        <taxon>Alphaproteobacteria</taxon>
        <taxon>Hyphomicrobiales</taxon>
        <taxon>Phreatobacteraceae</taxon>
        <taxon>Phreatobacter</taxon>
    </lineage>
</organism>
<feature type="transmembrane region" description="Helical" evidence="1">
    <location>
        <begin position="12"/>
        <end position="29"/>
    </location>
</feature>
<protein>
    <submittedName>
        <fullName evidence="2">Uncharacterized protein</fullName>
    </submittedName>
</protein>
<dbReference type="EMBL" id="CP039690">
    <property type="protein sequence ID" value="QCI63337.1"/>
    <property type="molecule type" value="Genomic_DNA"/>
</dbReference>
<feature type="transmembrane region" description="Helical" evidence="1">
    <location>
        <begin position="180"/>
        <end position="202"/>
    </location>
</feature>